<dbReference type="InterPro" id="IPR000014">
    <property type="entry name" value="PAS"/>
</dbReference>
<dbReference type="PROSITE" id="PS50887">
    <property type="entry name" value="GGDEF"/>
    <property type="match status" value="1"/>
</dbReference>
<evidence type="ECO:0000256" key="2">
    <source>
        <dbReference type="ARBA" id="ARBA00034247"/>
    </source>
</evidence>
<dbReference type="InterPro" id="IPR000160">
    <property type="entry name" value="GGDEF_dom"/>
</dbReference>
<dbReference type="EMBL" id="JBFYGN010000031">
    <property type="protein sequence ID" value="MEX8195046.1"/>
    <property type="molecule type" value="Genomic_DNA"/>
</dbReference>
<evidence type="ECO:0000256" key="1">
    <source>
        <dbReference type="ARBA" id="ARBA00012528"/>
    </source>
</evidence>
<dbReference type="Gene3D" id="3.30.450.20">
    <property type="entry name" value="PAS domain"/>
    <property type="match status" value="1"/>
</dbReference>
<dbReference type="Pfam" id="PF13188">
    <property type="entry name" value="PAS_8"/>
    <property type="match status" value="2"/>
</dbReference>
<dbReference type="NCBIfam" id="TIGR00254">
    <property type="entry name" value="GGDEF"/>
    <property type="match status" value="1"/>
</dbReference>
<dbReference type="InterPro" id="IPR029787">
    <property type="entry name" value="Nucleotide_cyclase"/>
</dbReference>
<dbReference type="CDD" id="cd00130">
    <property type="entry name" value="PAS"/>
    <property type="match status" value="1"/>
</dbReference>
<proteinExistence type="predicted"/>
<name>A0ABV3ZZJ9_9BURK</name>
<keyword evidence="4" id="KW-0548">Nucleotidyltransferase</keyword>
<comment type="catalytic activity">
    <reaction evidence="2">
        <text>2 GTP = 3',3'-c-di-GMP + 2 diphosphate</text>
        <dbReference type="Rhea" id="RHEA:24898"/>
        <dbReference type="ChEBI" id="CHEBI:33019"/>
        <dbReference type="ChEBI" id="CHEBI:37565"/>
        <dbReference type="ChEBI" id="CHEBI:58805"/>
        <dbReference type="EC" id="2.7.7.65"/>
    </reaction>
</comment>
<dbReference type="SMART" id="SM00267">
    <property type="entry name" value="GGDEF"/>
    <property type="match status" value="1"/>
</dbReference>
<dbReference type="Proteomes" id="UP001561046">
    <property type="component" value="Unassembled WGS sequence"/>
</dbReference>
<dbReference type="RefSeq" id="WP_369340221.1">
    <property type="nucleotide sequence ID" value="NZ_JBFYGN010000031.1"/>
</dbReference>
<keyword evidence="4" id="KW-0808">Transferase</keyword>
<keyword evidence="5" id="KW-1185">Reference proteome</keyword>
<dbReference type="Gene3D" id="3.30.70.270">
    <property type="match status" value="1"/>
</dbReference>
<dbReference type="CDD" id="cd01949">
    <property type="entry name" value="GGDEF"/>
    <property type="match status" value="1"/>
</dbReference>
<dbReference type="InterPro" id="IPR050469">
    <property type="entry name" value="Diguanylate_Cyclase"/>
</dbReference>
<dbReference type="GO" id="GO:0052621">
    <property type="term" value="F:diguanylate cyclase activity"/>
    <property type="evidence" value="ECO:0007669"/>
    <property type="project" value="UniProtKB-EC"/>
</dbReference>
<organism evidence="4 5">
    <name type="scientific">Comamonas guangdongensis</name>
    <dbReference type="NCBI Taxonomy" id="510515"/>
    <lineage>
        <taxon>Bacteria</taxon>
        <taxon>Pseudomonadati</taxon>
        <taxon>Pseudomonadota</taxon>
        <taxon>Betaproteobacteria</taxon>
        <taxon>Burkholderiales</taxon>
        <taxon>Comamonadaceae</taxon>
        <taxon>Comamonas</taxon>
    </lineage>
</organism>
<protein>
    <recommendedName>
        <fullName evidence="1">diguanylate cyclase</fullName>
        <ecNumber evidence="1">2.7.7.65</ecNumber>
    </recommendedName>
</protein>
<evidence type="ECO:0000313" key="4">
    <source>
        <dbReference type="EMBL" id="MEX8195046.1"/>
    </source>
</evidence>
<gene>
    <name evidence="4" type="ORF">AB6724_19610</name>
</gene>
<dbReference type="Pfam" id="PF00990">
    <property type="entry name" value="GGDEF"/>
    <property type="match status" value="1"/>
</dbReference>
<evidence type="ECO:0000313" key="5">
    <source>
        <dbReference type="Proteomes" id="UP001561046"/>
    </source>
</evidence>
<feature type="domain" description="GGDEF" evidence="3">
    <location>
        <begin position="308"/>
        <end position="443"/>
    </location>
</feature>
<reference evidence="4 5" key="1">
    <citation type="journal article" date="2013" name="Int. J. Syst. Evol. Microbiol.">
        <title>Comamonas guangdongensis sp. nov., isolated from subterranean forest sediment, and emended description of the genus Comamonas.</title>
        <authorList>
            <person name="Zhang J."/>
            <person name="Wang Y."/>
            <person name="Zhou S."/>
            <person name="Wu C."/>
            <person name="He J."/>
            <person name="Li F."/>
        </authorList>
    </citation>
    <scope>NUCLEOTIDE SEQUENCE [LARGE SCALE GENOMIC DNA]</scope>
    <source>
        <strain evidence="4 5">CCTCC AB2011133</strain>
    </source>
</reference>
<dbReference type="InterPro" id="IPR043128">
    <property type="entry name" value="Rev_trsase/Diguanyl_cyclase"/>
</dbReference>
<sequence>MPTFDSILRIVALALDQLEVAVCVFDNRGRTVLWNETFLQFFPEHAGHVYAGEDYRENLRRFYLQRLPQDELPSMERYIEEGVQRHHSQQRAFEFDHHGYRVRVASLSFGAFGRVRLWRKTTPLLTGMQDRINPKLTPLPGRILPDTAMALESLADGILMVDEKDGTLWANHSFLRLYGLSDIKDLGARRFDEIYAAAWQHEEPTAGYTTGLSVLKERQRFSGAPYVLALPRNRWVRIVELRGTQANGTSFFSHVDITTQWRQQEELKQLSLHLESLAVKDALTGLLNRRRFDEVLEAEWRRAHHSEMVLSLLMLDVDHFKHLNDTHGHPFGDEVLKRFATVLAGRIQRTDSLVARYGGEEFAVLLPGTALADAAQLAELIRQQVETMSLGNEQTGLVRITISIGVACASDLAFNASSSMLVDMADRALYEAKRKGRNQVACS</sequence>
<dbReference type="SUPFAM" id="SSF55073">
    <property type="entry name" value="Nucleotide cyclase"/>
    <property type="match status" value="1"/>
</dbReference>
<comment type="caution">
    <text evidence="4">The sequence shown here is derived from an EMBL/GenBank/DDBJ whole genome shotgun (WGS) entry which is preliminary data.</text>
</comment>
<dbReference type="EC" id="2.7.7.65" evidence="1"/>
<evidence type="ECO:0000259" key="3">
    <source>
        <dbReference type="PROSITE" id="PS50887"/>
    </source>
</evidence>
<accession>A0ABV3ZZJ9</accession>
<dbReference type="PANTHER" id="PTHR45138">
    <property type="entry name" value="REGULATORY COMPONENTS OF SENSORY TRANSDUCTION SYSTEM"/>
    <property type="match status" value="1"/>
</dbReference>
<dbReference type="PANTHER" id="PTHR45138:SF9">
    <property type="entry name" value="DIGUANYLATE CYCLASE DGCM-RELATED"/>
    <property type="match status" value="1"/>
</dbReference>
<dbReference type="SMART" id="SM00091">
    <property type="entry name" value="PAS"/>
    <property type="match status" value="2"/>
</dbReference>